<dbReference type="PANTHER" id="PTHR37526">
    <property type="entry name" value="PROTEIN TUSB"/>
    <property type="match status" value="1"/>
</dbReference>
<dbReference type="GO" id="GO:0002143">
    <property type="term" value="P:tRNA wobble position uridine thiolation"/>
    <property type="evidence" value="ECO:0007669"/>
    <property type="project" value="InterPro"/>
</dbReference>
<organism evidence="1 2">
    <name type="scientific">Pseudomonas fluvialis</name>
    <dbReference type="NCBI Taxonomy" id="1793966"/>
    <lineage>
        <taxon>Bacteria</taxon>
        <taxon>Pseudomonadati</taxon>
        <taxon>Pseudomonadota</taxon>
        <taxon>Gammaproteobacteria</taxon>
        <taxon>Pseudomonadales</taxon>
        <taxon>Pseudomonadaceae</taxon>
        <taxon>Pseudomonas</taxon>
    </lineage>
</organism>
<dbReference type="InterPro" id="IPR027396">
    <property type="entry name" value="DsrEFH-like"/>
</dbReference>
<dbReference type="Proteomes" id="UP000557193">
    <property type="component" value="Unassembled WGS sequence"/>
</dbReference>
<evidence type="ECO:0000313" key="2">
    <source>
        <dbReference type="Proteomes" id="UP000557193"/>
    </source>
</evidence>
<dbReference type="AlphaFoldDB" id="A0A7X0BVR4"/>
<sequence length="99" mass="10888">MSTLHILTHSPFADSRLASCLRLLSADDGLLLCGDAVYALQNGTRTCEALELMPSSIGLYALQEDVQARALQVPERVQCIDYPQFVALTLQHAKVNSWL</sequence>
<dbReference type="PANTHER" id="PTHR37526:SF1">
    <property type="entry name" value="PROTEIN TUSB"/>
    <property type="match status" value="1"/>
</dbReference>
<comment type="caution">
    <text evidence="1">The sequence shown here is derived from an EMBL/GenBank/DDBJ whole genome shotgun (WGS) entry which is preliminary data.</text>
</comment>
<dbReference type="RefSeq" id="WP_184685016.1">
    <property type="nucleotide sequence ID" value="NZ_JACHLL010000006.1"/>
</dbReference>
<protein>
    <submittedName>
        <fullName evidence="1">tRNA 2-thiouridine synthesizing protein B</fullName>
    </submittedName>
</protein>
<name>A0A7X0BVR4_9PSED</name>
<dbReference type="SUPFAM" id="SSF75169">
    <property type="entry name" value="DsrEFH-like"/>
    <property type="match status" value="1"/>
</dbReference>
<dbReference type="InterPro" id="IPR007215">
    <property type="entry name" value="Sulphur_relay_TusB/DsrH"/>
</dbReference>
<dbReference type="Gene3D" id="3.40.1260.10">
    <property type="entry name" value="DsrEFH-like"/>
    <property type="match status" value="1"/>
</dbReference>
<keyword evidence="2" id="KW-1185">Reference proteome</keyword>
<dbReference type="EMBL" id="JACHLL010000006">
    <property type="protein sequence ID" value="MBB6343066.1"/>
    <property type="molecule type" value="Genomic_DNA"/>
</dbReference>
<proteinExistence type="predicted"/>
<dbReference type="NCBIfam" id="TIGR03011">
    <property type="entry name" value="sulf_tusB_dsrH"/>
    <property type="match status" value="1"/>
</dbReference>
<reference evidence="1 2" key="1">
    <citation type="submission" date="2020-08" db="EMBL/GenBank/DDBJ databases">
        <title>Functional genomics of gut bacteria from endangered species of beetles.</title>
        <authorList>
            <person name="Carlos-Shanley C."/>
        </authorList>
    </citation>
    <scope>NUCLEOTIDE SEQUENCE [LARGE SCALE GENOMIC DNA]</scope>
    <source>
        <strain evidence="1 2">S00202</strain>
    </source>
</reference>
<dbReference type="Pfam" id="PF04077">
    <property type="entry name" value="DsrH"/>
    <property type="match status" value="1"/>
</dbReference>
<dbReference type="GO" id="GO:1990228">
    <property type="term" value="C:sulfurtransferase complex"/>
    <property type="evidence" value="ECO:0007669"/>
    <property type="project" value="TreeGrafter"/>
</dbReference>
<accession>A0A7X0BVR4</accession>
<evidence type="ECO:0000313" key="1">
    <source>
        <dbReference type="EMBL" id="MBB6343066.1"/>
    </source>
</evidence>
<gene>
    <name evidence="1" type="ORF">HNP49_003254</name>
</gene>